<dbReference type="EMBL" id="UOEO01000250">
    <property type="protein sequence ID" value="VAW23880.1"/>
    <property type="molecule type" value="Genomic_DNA"/>
</dbReference>
<evidence type="ECO:0000313" key="1">
    <source>
        <dbReference type="EMBL" id="VAW23880.1"/>
    </source>
</evidence>
<name>A0A3B0U4G4_9ZZZZ</name>
<reference evidence="1" key="1">
    <citation type="submission" date="2018-06" db="EMBL/GenBank/DDBJ databases">
        <authorList>
            <person name="Zhirakovskaya E."/>
        </authorList>
    </citation>
    <scope>NUCLEOTIDE SEQUENCE</scope>
</reference>
<organism evidence="1">
    <name type="scientific">hydrothermal vent metagenome</name>
    <dbReference type="NCBI Taxonomy" id="652676"/>
    <lineage>
        <taxon>unclassified sequences</taxon>
        <taxon>metagenomes</taxon>
        <taxon>ecological metagenomes</taxon>
    </lineage>
</organism>
<proteinExistence type="predicted"/>
<dbReference type="SUPFAM" id="SSF52172">
    <property type="entry name" value="CheY-like"/>
    <property type="match status" value="1"/>
</dbReference>
<accession>A0A3B0U4G4</accession>
<evidence type="ECO:0008006" key="2">
    <source>
        <dbReference type="Google" id="ProtNLM"/>
    </source>
</evidence>
<protein>
    <recommendedName>
        <fullName evidence="2">Response regulatory domain-containing protein</fullName>
    </recommendedName>
</protein>
<sequence length="205" mass="23728">MYATAFIVGPENGPKAALTDLCMDIGFRAVMRFCDIEEAERQARQTPVCFFLFNSQMNSDEIKSKAHKIRFSRSKQVRFSPMVCFVEGPDPSLISTYLQIGFDDIIAPPYSGRRVAQRLETQIERRLVYYETSGYFGPDRGIGHFMDNQKLDNLEQAKQNAYRRIEIIRRFDGNTNIVSEKWTSLICLDKRSRARCVQVESERML</sequence>
<dbReference type="AlphaFoldDB" id="A0A3B0U4G4"/>
<dbReference type="InterPro" id="IPR011006">
    <property type="entry name" value="CheY-like_superfamily"/>
</dbReference>
<gene>
    <name evidence="1" type="ORF">MNBD_ALPHA12-160</name>
</gene>